<dbReference type="PANTHER" id="PTHR32196:SF69">
    <property type="entry name" value="BRANCHED-CHAIN AMINO ACID TRANSPORT SYSTEM, PERMEASE PROTEIN"/>
    <property type="match status" value="1"/>
</dbReference>
<feature type="transmembrane region" description="Helical" evidence="6">
    <location>
        <begin position="214"/>
        <end position="235"/>
    </location>
</feature>
<dbReference type="InterPro" id="IPR001851">
    <property type="entry name" value="ABC_transp_permease"/>
</dbReference>
<keyword evidence="5 6" id="KW-0472">Membrane</keyword>
<feature type="transmembrane region" description="Helical" evidence="6">
    <location>
        <begin position="68"/>
        <end position="86"/>
    </location>
</feature>
<evidence type="ECO:0000256" key="5">
    <source>
        <dbReference type="ARBA" id="ARBA00023136"/>
    </source>
</evidence>
<evidence type="ECO:0000256" key="4">
    <source>
        <dbReference type="ARBA" id="ARBA00022989"/>
    </source>
</evidence>
<keyword evidence="3 6" id="KW-0812">Transmembrane</keyword>
<dbReference type="RefSeq" id="WP_354443624.1">
    <property type="nucleotide sequence ID" value="NZ_JBEPSH010000004.1"/>
</dbReference>
<organism evidence="7 8">
    <name type="scientific">Ottowia thiooxydans</name>
    <dbReference type="NCBI Taxonomy" id="219182"/>
    <lineage>
        <taxon>Bacteria</taxon>
        <taxon>Pseudomonadati</taxon>
        <taxon>Pseudomonadota</taxon>
        <taxon>Betaproteobacteria</taxon>
        <taxon>Burkholderiales</taxon>
        <taxon>Comamonadaceae</taxon>
        <taxon>Ottowia</taxon>
    </lineage>
</organism>
<name>A0ABV2Q8T2_9BURK</name>
<feature type="transmembrane region" description="Helical" evidence="6">
    <location>
        <begin position="271"/>
        <end position="290"/>
    </location>
</feature>
<feature type="transmembrane region" description="Helical" evidence="6">
    <location>
        <begin position="175"/>
        <end position="194"/>
    </location>
</feature>
<feature type="transmembrane region" description="Helical" evidence="6">
    <location>
        <begin position="244"/>
        <end position="265"/>
    </location>
</feature>
<evidence type="ECO:0000313" key="8">
    <source>
        <dbReference type="Proteomes" id="UP001549320"/>
    </source>
</evidence>
<evidence type="ECO:0000256" key="3">
    <source>
        <dbReference type="ARBA" id="ARBA00022692"/>
    </source>
</evidence>
<protein>
    <submittedName>
        <fullName evidence="7">ABC transport system permease protein</fullName>
    </submittedName>
</protein>
<evidence type="ECO:0000256" key="2">
    <source>
        <dbReference type="ARBA" id="ARBA00022475"/>
    </source>
</evidence>
<comment type="subcellular location">
    <subcellularLocation>
        <location evidence="1">Cell membrane</location>
        <topology evidence="1">Multi-pass membrane protein</topology>
    </subcellularLocation>
</comment>
<dbReference type="Pfam" id="PF02653">
    <property type="entry name" value="BPD_transp_2"/>
    <property type="match status" value="1"/>
</dbReference>
<sequence>MEILNSFLNLVPVTFAQSLVYALLVMGIMLPIRLVGFPDLTCEGSFPLGGCVCAALLLMGWHPVTATLAAVAAGLLAGAATALVNLKFGLSPLLAGIVVFTGLYSINLRILGQSNVALFDTSSLFHLIHPDLTQSVTLQIAFFAALTLLVLLALRWYLSTESGAALRVIGVNAELAPSLGISVWTYTIAGLALANGLTSLGGALIVQLQGYVDVGMGLGVLINGLASLVIGEAIIGRSSVTRQLLAPVVGSVIYYQLVSLGLASGLKPGDLKLATAVFVLITLGLPAFRARGGGRETIRV</sequence>
<keyword evidence="4 6" id="KW-1133">Transmembrane helix</keyword>
<feature type="transmembrane region" description="Helical" evidence="6">
    <location>
        <begin position="132"/>
        <end position="154"/>
    </location>
</feature>
<reference evidence="7 8" key="1">
    <citation type="submission" date="2024-06" db="EMBL/GenBank/DDBJ databases">
        <title>Sorghum-associated microbial communities from plants grown in Nebraska, USA.</title>
        <authorList>
            <person name="Schachtman D."/>
        </authorList>
    </citation>
    <scope>NUCLEOTIDE SEQUENCE [LARGE SCALE GENOMIC DNA]</scope>
    <source>
        <strain evidence="7 8">2709</strain>
    </source>
</reference>
<feature type="transmembrane region" description="Helical" evidence="6">
    <location>
        <begin position="93"/>
        <end position="112"/>
    </location>
</feature>
<dbReference type="CDD" id="cd06574">
    <property type="entry name" value="TM_PBP1_branched-chain-AA_like"/>
    <property type="match status" value="1"/>
</dbReference>
<gene>
    <name evidence="7" type="ORF">ABIE13_002453</name>
</gene>
<keyword evidence="2" id="KW-1003">Cell membrane</keyword>
<evidence type="ECO:0000256" key="1">
    <source>
        <dbReference type="ARBA" id="ARBA00004651"/>
    </source>
</evidence>
<evidence type="ECO:0000256" key="6">
    <source>
        <dbReference type="SAM" id="Phobius"/>
    </source>
</evidence>
<proteinExistence type="predicted"/>
<dbReference type="EMBL" id="JBEPSH010000004">
    <property type="protein sequence ID" value="MET4577342.1"/>
    <property type="molecule type" value="Genomic_DNA"/>
</dbReference>
<accession>A0ABV2Q8T2</accession>
<dbReference type="Proteomes" id="UP001549320">
    <property type="component" value="Unassembled WGS sequence"/>
</dbReference>
<dbReference type="PANTHER" id="PTHR32196">
    <property type="entry name" value="ABC TRANSPORTER PERMEASE PROTEIN YPHD-RELATED-RELATED"/>
    <property type="match status" value="1"/>
</dbReference>
<feature type="transmembrane region" description="Helical" evidence="6">
    <location>
        <begin position="6"/>
        <end position="32"/>
    </location>
</feature>
<comment type="caution">
    <text evidence="7">The sequence shown here is derived from an EMBL/GenBank/DDBJ whole genome shotgun (WGS) entry which is preliminary data.</text>
</comment>
<keyword evidence="8" id="KW-1185">Reference proteome</keyword>
<evidence type="ECO:0000313" key="7">
    <source>
        <dbReference type="EMBL" id="MET4577342.1"/>
    </source>
</evidence>